<dbReference type="Gene3D" id="3.30.200.20">
    <property type="entry name" value="Phosphorylase Kinase, domain 1"/>
    <property type="match status" value="1"/>
</dbReference>
<feature type="domain" description="Protein kinase" evidence="1">
    <location>
        <begin position="192"/>
        <end position="476"/>
    </location>
</feature>
<reference evidence="2" key="1">
    <citation type="journal article" date="2023" name="bioRxiv">
        <title>Improved chromosome-level genome assembly for marigold (Tagetes erecta).</title>
        <authorList>
            <person name="Jiang F."/>
            <person name="Yuan L."/>
            <person name="Wang S."/>
            <person name="Wang H."/>
            <person name="Xu D."/>
            <person name="Wang A."/>
            <person name="Fan W."/>
        </authorList>
    </citation>
    <scope>NUCLEOTIDE SEQUENCE</scope>
    <source>
        <strain evidence="2">WSJ</strain>
        <tissue evidence="2">Leaf</tissue>
    </source>
</reference>
<dbReference type="InterPro" id="IPR008271">
    <property type="entry name" value="Ser/Thr_kinase_AS"/>
</dbReference>
<dbReference type="PROSITE" id="PS50011">
    <property type="entry name" value="PROTEIN_KINASE_DOM"/>
    <property type="match status" value="2"/>
</dbReference>
<evidence type="ECO:0000259" key="1">
    <source>
        <dbReference type="PROSITE" id="PS50011"/>
    </source>
</evidence>
<dbReference type="SUPFAM" id="SSF56112">
    <property type="entry name" value="Protein kinase-like (PK-like)"/>
    <property type="match status" value="2"/>
</dbReference>
<feature type="domain" description="Protein kinase" evidence="1">
    <location>
        <begin position="1"/>
        <end position="174"/>
    </location>
</feature>
<dbReference type="EMBL" id="JAUHHV010000010">
    <property type="protein sequence ID" value="KAK1411067.1"/>
    <property type="molecule type" value="Genomic_DNA"/>
</dbReference>
<accession>A0AAD8JUY4</accession>
<gene>
    <name evidence="2" type="ORF">QVD17_37611</name>
</gene>
<dbReference type="GO" id="GO:0005524">
    <property type="term" value="F:ATP binding"/>
    <property type="evidence" value="ECO:0007669"/>
    <property type="project" value="InterPro"/>
</dbReference>
<dbReference type="AlphaFoldDB" id="A0AAD8JUY4"/>
<dbReference type="InterPro" id="IPR045272">
    <property type="entry name" value="ANXUR1/2-like"/>
</dbReference>
<dbReference type="GO" id="GO:0004714">
    <property type="term" value="F:transmembrane receptor protein tyrosine kinase activity"/>
    <property type="evidence" value="ECO:0007669"/>
    <property type="project" value="InterPro"/>
</dbReference>
<dbReference type="GO" id="GO:0005886">
    <property type="term" value="C:plasma membrane"/>
    <property type="evidence" value="ECO:0007669"/>
    <property type="project" value="TreeGrafter"/>
</dbReference>
<dbReference type="PROSITE" id="PS00108">
    <property type="entry name" value="PROTEIN_KINASE_ST"/>
    <property type="match status" value="1"/>
</dbReference>
<protein>
    <recommendedName>
        <fullName evidence="1">Protein kinase domain-containing protein</fullName>
    </recommendedName>
</protein>
<dbReference type="PANTHER" id="PTHR27003">
    <property type="entry name" value="OS07G0166700 PROTEIN"/>
    <property type="match status" value="1"/>
</dbReference>
<dbReference type="Gene3D" id="1.10.510.10">
    <property type="entry name" value="Transferase(Phosphotransferase) domain 1"/>
    <property type="match status" value="2"/>
</dbReference>
<comment type="caution">
    <text evidence="2">The sequence shown here is derived from an EMBL/GenBank/DDBJ whole genome shotgun (WGS) entry which is preliminary data.</text>
</comment>
<dbReference type="GO" id="GO:0009506">
    <property type="term" value="C:plasmodesma"/>
    <property type="evidence" value="ECO:0007669"/>
    <property type="project" value="TreeGrafter"/>
</dbReference>
<dbReference type="SMART" id="SM00220">
    <property type="entry name" value="S_TKc"/>
    <property type="match status" value="1"/>
</dbReference>
<proteinExistence type="predicted"/>
<dbReference type="Proteomes" id="UP001229421">
    <property type="component" value="Unassembled WGS sequence"/>
</dbReference>
<dbReference type="InterPro" id="IPR000719">
    <property type="entry name" value="Prot_kinase_dom"/>
</dbReference>
<name>A0AAD8JUY4_TARER</name>
<organism evidence="2 3">
    <name type="scientific">Tagetes erecta</name>
    <name type="common">African marigold</name>
    <dbReference type="NCBI Taxonomy" id="13708"/>
    <lineage>
        <taxon>Eukaryota</taxon>
        <taxon>Viridiplantae</taxon>
        <taxon>Streptophyta</taxon>
        <taxon>Embryophyta</taxon>
        <taxon>Tracheophyta</taxon>
        <taxon>Spermatophyta</taxon>
        <taxon>Magnoliopsida</taxon>
        <taxon>eudicotyledons</taxon>
        <taxon>Gunneridae</taxon>
        <taxon>Pentapetalae</taxon>
        <taxon>asterids</taxon>
        <taxon>campanulids</taxon>
        <taxon>Asterales</taxon>
        <taxon>Asteraceae</taxon>
        <taxon>Asteroideae</taxon>
        <taxon>Heliantheae alliance</taxon>
        <taxon>Tageteae</taxon>
        <taxon>Tagetes</taxon>
    </lineage>
</organism>
<evidence type="ECO:0000313" key="3">
    <source>
        <dbReference type="Proteomes" id="UP001229421"/>
    </source>
</evidence>
<dbReference type="InterPro" id="IPR011009">
    <property type="entry name" value="Kinase-like_dom_sf"/>
</dbReference>
<dbReference type="Pfam" id="PF07714">
    <property type="entry name" value="PK_Tyr_Ser-Thr"/>
    <property type="match status" value="1"/>
</dbReference>
<sequence length="568" mass="65303">MRIIHRAIKSANILLGVNWEAKIADFGLSRVHHGNQAASTINTIHVAGTNVYLDPEYVRTGKLKKESDIYSLGVVLFEIFSGKLAYDSSYMTKNEKGLAPVARNHFKNGTLKKILDQKIMDEVKYELGVCVQVGPDHDSLDAFSKIANQCLAKTQADRPTIEVVIEKLKASLYFQENQTLKISLEHIKSDIENFGECIMKGGYGMLYKGNVRYDNQHKKVLVKRFSRDWYLNDVKYSWEHGFLKEFEVLFRYKHESIIGLEGYCKEMEEKIIIYEYASKGSLDGHLNVASFTWTQRLKICLDIANGLNFLHGGDKGRRDVVIHRDIKSSNILLTEDWKAKICGFEHAVTYPRNKKIKYVVDNVESSPGYNDPMFQETYFLTKESDIYSFGVILFEILCGILALPKDFRDRSQLLDVLIKEHLPEPPFDDMVFDGIKEQICTHSLNTFGMIAFECLSYKREKRPTAAYVVAQLQKALELQEAYETPESKLHSNKKDIPSTSRKINSAKAKKEICDILSKGRLLEDDKQEIIRVLQTTCDREKFTPEEEDYQSEPIMSMTIKRKCSRKRN</sequence>
<keyword evidence="3" id="KW-1185">Reference proteome</keyword>
<dbReference type="PANTHER" id="PTHR27003:SF471">
    <property type="entry name" value="VASCULAR ENDOTHELIAL GROWTH FACTOR RECEPTOR 2 (VEGFR2)-RELATED"/>
    <property type="match status" value="1"/>
</dbReference>
<dbReference type="InterPro" id="IPR001245">
    <property type="entry name" value="Ser-Thr/Tyr_kinase_cat_dom"/>
</dbReference>
<dbReference type="Pfam" id="PF00069">
    <property type="entry name" value="Pkinase"/>
    <property type="match status" value="1"/>
</dbReference>
<evidence type="ECO:0000313" key="2">
    <source>
        <dbReference type="EMBL" id="KAK1411067.1"/>
    </source>
</evidence>